<evidence type="ECO:0000313" key="2">
    <source>
        <dbReference type="Proteomes" id="UP000264006"/>
    </source>
</evidence>
<keyword evidence="2" id="KW-1185">Reference proteome</keyword>
<dbReference type="Proteomes" id="UP000264006">
    <property type="component" value="Chromosome"/>
</dbReference>
<protein>
    <submittedName>
        <fullName evidence="1">Uncharacterized protein</fullName>
    </submittedName>
</protein>
<accession>A0A346Y1D1</accession>
<gene>
    <name evidence="1" type="ORF">DVS28_a3605</name>
</gene>
<dbReference type="OrthoDB" id="9829266at2"/>
<organism evidence="1 2">
    <name type="scientific">Euzebya pacifica</name>
    <dbReference type="NCBI Taxonomy" id="1608957"/>
    <lineage>
        <taxon>Bacteria</taxon>
        <taxon>Bacillati</taxon>
        <taxon>Actinomycetota</taxon>
        <taxon>Nitriliruptoria</taxon>
        <taxon>Euzebyales</taxon>
    </lineage>
</organism>
<name>A0A346Y1D1_9ACTN</name>
<dbReference type="RefSeq" id="WP_114592647.1">
    <property type="nucleotide sequence ID" value="NZ_CP031165.1"/>
</dbReference>
<sequence length="117" mass="12981">MARIDKATLRAEGEGADAVLTVELEIDWDRGDDDHRWEAVIRFVGADAGFRGRDNVLKIHTVGVGPAEGERVVVSVDNRDRAFNEDAGGDEILAECELHILQPEARVERTNKVKGRF</sequence>
<dbReference type="AlphaFoldDB" id="A0A346Y1D1"/>
<evidence type="ECO:0000313" key="1">
    <source>
        <dbReference type="EMBL" id="AXV08278.1"/>
    </source>
</evidence>
<dbReference type="KEGG" id="euz:DVS28_a3605"/>
<dbReference type="EMBL" id="CP031165">
    <property type="protein sequence ID" value="AXV08278.1"/>
    <property type="molecule type" value="Genomic_DNA"/>
</dbReference>
<proteinExistence type="predicted"/>
<reference evidence="1 2" key="1">
    <citation type="submission" date="2018-09" db="EMBL/GenBank/DDBJ databases">
        <title>Complete genome sequence of Euzebya sp. DY32-46 isolated from seawater of Pacific Ocean.</title>
        <authorList>
            <person name="Xu L."/>
            <person name="Wu Y.-H."/>
            <person name="Xu X.-W."/>
        </authorList>
    </citation>
    <scope>NUCLEOTIDE SEQUENCE [LARGE SCALE GENOMIC DNA]</scope>
    <source>
        <strain evidence="1 2">DY32-46</strain>
    </source>
</reference>